<dbReference type="EMBL" id="CP000473">
    <property type="protein sequence ID" value="ABJ87374.1"/>
    <property type="molecule type" value="Genomic_DNA"/>
</dbReference>
<dbReference type="STRING" id="234267.Acid_6450"/>
<dbReference type="AlphaFoldDB" id="Q01SJ6"/>
<dbReference type="CDD" id="cd02520">
    <property type="entry name" value="Glucosylceramide_synthase"/>
    <property type="match status" value="1"/>
</dbReference>
<evidence type="ECO:0000313" key="10">
    <source>
        <dbReference type="EMBL" id="ABJ87374.1"/>
    </source>
</evidence>
<dbReference type="InterPro" id="IPR017835">
    <property type="entry name" value="Hopen-assoc_HpnI"/>
</dbReference>
<protein>
    <submittedName>
        <fullName evidence="10">Glycosyl transferase, family 2</fullName>
    </submittedName>
</protein>
<dbReference type="KEGG" id="sus:Acid_6450"/>
<dbReference type="eggNOG" id="COG1215">
    <property type="taxonomic scope" value="Bacteria"/>
</dbReference>
<evidence type="ECO:0000256" key="3">
    <source>
        <dbReference type="ARBA" id="ARBA00004991"/>
    </source>
</evidence>
<dbReference type="GO" id="GO:0006679">
    <property type="term" value="P:glucosylceramide biosynthetic process"/>
    <property type="evidence" value="ECO:0007669"/>
    <property type="project" value="TreeGrafter"/>
</dbReference>
<dbReference type="PANTHER" id="PTHR12726">
    <property type="entry name" value="CERAMIDE GLUCOSYLTRANSFERASE"/>
    <property type="match status" value="1"/>
</dbReference>
<sequence>MVAAATWRARSRGGAVSGAAPPLSILKPVHGRDPQFYKAILSHATQEYPEFEILFGTNNVEDPALPDIRRLQKEFPNRRIEIVIANNDAPNAKVGVLEELAKLARFPVLLVNDSDIVVEPGYLHAVTAPLANPGVGLVTCLYRAAAQSWPARSEALGIATEFAPSVMVARLLGVADFALGSTMVFRTEALERIGGFRAIANYLADDYQLGRHIAQLGYRIEFAPVVVETDLGGGSWGQIWRHQLRWSRTIRVSRSAGYYGYVVTHATLWSLVALAAGQWQAAAAVLAVRVAAGVWIGAGILGDAKVLRDFWMIPLRDLFGFAIWAGGLSGDTVQWRDRRLKLRPDGRILDEPQAAPTPH</sequence>
<evidence type="ECO:0000256" key="5">
    <source>
        <dbReference type="ARBA" id="ARBA00022679"/>
    </source>
</evidence>
<dbReference type="PANTHER" id="PTHR12726:SF0">
    <property type="entry name" value="CERAMIDE GLUCOSYLTRANSFERASE"/>
    <property type="match status" value="1"/>
</dbReference>
<comment type="pathway">
    <text evidence="3">Sphingolipid metabolism.</text>
</comment>
<keyword evidence="8 9" id="KW-0472">Membrane</keyword>
<keyword evidence="5 10" id="KW-0808">Transferase</keyword>
<dbReference type="SUPFAM" id="SSF53448">
    <property type="entry name" value="Nucleotide-diphospho-sugar transferases"/>
    <property type="match status" value="1"/>
</dbReference>
<evidence type="ECO:0000256" key="1">
    <source>
        <dbReference type="ARBA" id="ARBA00004141"/>
    </source>
</evidence>
<evidence type="ECO:0000256" key="2">
    <source>
        <dbReference type="ARBA" id="ARBA00004760"/>
    </source>
</evidence>
<dbReference type="HOGENOM" id="CLU_030898_2_0_0"/>
<organism evidence="10">
    <name type="scientific">Solibacter usitatus (strain Ellin6076)</name>
    <dbReference type="NCBI Taxonomy" id="234267"/>
    <lineage>
        <taxon>Bacteria</taxon>
        <taxon>Pseudomonadati</taxon>
        <taxon>Acidobacteriota</taxon>
        <taxon>Terriglobia</taxon>
        <taxon>Bryobacterales</taxon>
        <taxon>Solibacteraceae</taxon>
        <taxon>Candidatus Solibacter</taxon>
    </lineage>
</organism>
<dbReference type="Pfam" id="PF13506">
    <property type="entry name" value="Glyco_transf_21"/>
    <property type="match status" value="1"/>
</dbReference>
<proteinExistence type="predicted"/>
<dbReference type="InterPro" id="IPR029044">
    <property type="entry name" value="Nucleotide-diphossugar_trans"/>
</dbReference>
<gene>
    <name evidence="10" type="ordered locus">Acid_6450</name>
</gene>
<evidence type="ECO:0000256" key="4">
    <source>
        <dbReference type="ARBA" id="ARBA00022676"/>
    </source>
</evidence>
<dbReference type="GO" id="GO:0016020">
    <property type="term" value="C:membrane"/>
    <property type="evidence" value="ECO:0007669"/>
    <property type="project" value="UniProtKB-SubCell"/>
</dbReference>
<dbReference type="InterPro" id="IPR025993">
    <property type="entry name" value="Ceramide_glucosylTrfase"/>
</dbReference>
<feature type="transmembrane region" description="Helical" evidence="9">
    <location>
        <begin position="258"/>
        <end position="276"/>
    </location>
</feature>
<feature type="transmembrane region" description="Helical" evidence="9">
    <location>
        <begin position="282"/>
        <end position="302"/>
    </location>
</feature>
<keyword evidence="7 9" id="KW-1133">Transmembrane helix</keyword>
<evidence type="ECO:0000256" key="6">
    <source>
        <dbReference type="ARBA" id="ARBA00022692"/>
    </source>
</evidence>
<dbReference type="Gene3D" id="3.90.550.10">
    <property type="entry name" value="Spore Coat Polysaccharide Biosynthesis Protein SpsA, Chain A"/>
    <property type="match status" value="1"/>
</dbReference>
<name>Q01SJ6_SOLUE</name>
<reference evidence="10" key="1">
    <citation type="submission" date="2006-10" db="EMBL/GenBank/DDBJ databases">
        <title>Complete sequence of Solibacter usitatus Ellin6076.</title>
        <authorList>
            <consortium name="US DOE Joint Genome Institute"/>
            <person name="Copeland A."/>
            <person name="Lucas S."/>
            <person name="Lapidus A."/>
            <person name="Barry K."/>
            <person name="Detter J.C."/>
            <person name="Glavina del Rio T."/>
            <person name="Hammon N."/>
            <person name="Israni S."/>
            <person name="Dalin E."/>
            <person name="Tice H."/>
            <person name="Pitluck S."/>
            <person name="Thompson L.S."/>
            <person name="Brettin T."/>
            <person name="Bruce D."/>
            <person name="Han C."/>
            <person name="Tapia R."/>
            <person name="Gilna P."/>
            <person name="Schmutz J."/>
            <person name="Larimer F."/>
            <person name="Land M."/>
            <person name="Hauser L."/>
            <person name="Kyrpides N."/>
            <person name="Mikhailova N."/>
            <person name="Janssen P.H."/>
            <person name="Kuske C.R."/>
            <person name="Richardson P."/>
        </authorList>
    </citation>
    <scope>NUCLEOTIDE SEQUENCE</scope>
    <source>
        <strain evidence="10">Ellin6076</strain>
    </source>
</reference>
<dbReference type="GO" id="GO:0008120">
    <property type="term" value="F:ceramide glucosyltransferase activity"/>
    <property type="evidence" value="ECO:0007669"/>
    <property type="project" value="TreeGrafter"/>
</dbReference>
<accession>Q01SJ6</accession>
<comment type="pathway">
    <text evidence="2">Lipid metabolism; sphingolipid metabolism.</text>
</comment>
<keyword evidence="6 9" id="KW-0812">Transmembrane</keyword>
<evidence type="ECO:0000256" key="7">
    <source>
        <dbReference type="ARBA" id="ARBA00022989"/>
    </source>
</evidence>
<evidence type="ECO:0000256" key="8">
    <source>
        <dbReference type="ARBA" id="ARBA00023136"/>
    </source>
</evidence>
<keyword evidence="4" id="KW-0328">Glycosyltransferase</keyword>
<dbReference type="CAZy" id="GT21">
    <property type="family name" value="Glycosyltransferase Family 21"/>
</dbReference>
<dbReference type="InParanoid" id="Q01SJ6"/>
<comment type="subcellular location">
    <subcellularLocation>
        <location evidence="1">Membrane</location>
        <topology evidence="1">Multi-pass membrane protein</topology>
    </subcellularLocation>
</comment>
<evidence type="ECO:0000256" key="9">
    <source>
        <dbReference type="SAM" id="Phobius"/>
    </source>
</evidence>
<dbReference type="NCBIfam" id="TIGR03472">
    <property type="entry name" value="HpnI"/>
    <property type="match status" value="1"/>
</dbReference>